<dbReference type="PROSITE" id="PS50042">
    <property type="entry name" value="CNMP_BINDING_3"/>
    <property type="match status" value="1"/>
</dbReference>
<dbReference type="RefSeq" id="WP_264791750.1">
    <property type="nucleotide sequence ID" value="NZ_AP026867.1"/>
</dbReference>
<feature type="domain" description="Cyclic nucleotide-binding" evidence="1">
    <location>
        <begin position="24"/>
        <end position="106"/>
    </location>
</feature>
<proteinExistence type="predicted"/>
<dbReference type="InterPro" id="IPR000595">
    <property type="entry name" value="cNMP-bd_dom"/>
</dbReference>
<dbReference type="Proteomes" id="UP001060919">
    <property type="component" value="Chromosome"/>
</dbReference>
<evidence type="ECO:0000313" key="3">
    <source>
        <dbReference type="Proteomes" id="UP001060919"/>
    </source>
</evidence>
<dbReference type="Pfam" id="PF00027">
    <property type="entry name" value="cNMP_binding"/>
    <property type="match status" value="1"/>
</dbReference>
<dbReference type="KEGG" id="aup:AsAng_0011470"/>
<dbReference type="Gene3D" id="2.60.120.10">
    <property type="entry name" value="Jelly Rolls"/>
    <property type="match status" value="1"/>
</dbReference>
<evidence type="ECO:0000313" key="2">
    <source>
        <dbReference type="EMBL" id="BDS10439.1"/>
    </source>
</evidence>
<evidence type="ECO:0000259" key="1">
    <source>
        <dbReference type="PROSITE" id="PS50042"/>
    </source>
</evidence>
<sequence length="180" mass="21423">MREKNKPLEHLIEPFLSFSQKEVYKKGTILLEEGKICRKLYFIKEGTLRFYYLNEEGEDITHWFLLEGDFITEINSFIEQSESEYYLEVLEDCTLHTCSYDSFIKINELFPEVSQLWNTILAKFLLELGEKIKDLQFRDAKTRYNNLLQKHPSITQRVALKHIASYLGITQQSLSRIRKK</sequence>
<protein>
    <submittedName>
        <fullName evidence="2">Crp/Fnr family transcriptional regulator</fullName>
    </submittedName>
</protein>
<dbReference type="InterPro" id="IPR018490">
    <property type="entry name" value="cNMP-bd_dom_sf"/>
</dbReference>
<keyword evidence="3" id="KW-1185">Reference proteome</keyword>
<gene>
    <name evidence="2" type="ORF">AsAng_0011470</name>
</gene>
<reference evidence="2" key="1">
    <citation type="submission" date="2022-09" db="EMBL/GenBank/DDBJ databases">
        <title>Aureispira anguillicida sp. nov., isolated from Leptocephalus of Japanese eel Anguilla japonica.</title>
        <authorList>
            <person name="Yuasa K."/>
            <person name="Mekata T."/>
            <person name="Ikunari K."/>
        </authorList>
    </citation>
    <scope>NUCLEOTIDE SEQUENCE</scope>
    <source>
        <strain evidence="2">EL160426</strain>
    </source>
</reference>
<dbReference type="SMART" id="SM00100">
    <property type="entry name" value="cNMP"/>
    <property type="match status" value="1"/>
</dbReference>
<accession>A0A915YC95</accession>
<dbReference type="EMBL" id="AP026867">
    <property type="protein sequence ID" value="BDS10439.1"/>
    <property type="molecule type" value="Genomic_DNA"/>
</dbReference>
<dbReference type="InterPro" id="IPR014710">
    <property type="entry name" value="RmlC-like_jellyroll"/>
</dbReference>
<dbReference type="CDD" id="cd00038">
    <property type="entry name" value="CAP_ED"/>
    <property type="match status" value="1"/>
</dbReference>
<dbReference type="SUPFAM" id="SSF51206">
    <property type="entry name" value="cAMP-binding domain-like"/>
    <property type="match status" value="1"/>
</dbReference>
<name>A0A915YC95_9BACT</name>
<dbReference type="AlphaFoldDB" id="A0A915YC95"/>
<organism evidence="2 3">
    <name type="scientific">Aureispira anguillae</name>
    <dbReference type="NCBI Taxonomy" id="2864201"/>
    <lineage>
        <taxon>Bacteria</taxon>
        <taxon>Pseudomonadati</taxon>
        <taxon>Bacteroidota</taxon>
        <taxon>Saprospiria</taxon>
        <taxon>Saprospirales</taxon>
        <taxon>Saprospiraceae</taxon>
        <taxon>Aureispira</taxon>
    </lineage>
</organism>